<dbReference type="EMBL" id="KQ414663">
    <property type="protein sequence ID" value="KOC65445.1"/>
    <property type="molecule type" value="Genomic_DNA"/>
</dbReference>
<reference evidence="1 2" key="1">
    <citation type="submission" date="2015-07" db="EMBL/GenBank/DDBJ databases">
        <title>The genome of Habropoda laboriosa.</title>
        <authorList>
            <person name="Pan H."/>
            <person name="Kapheim K."/>
        </authorList>
    </citation>
    <scope>NUCLEOTIDE SEQUENCE [LARGE SCALE GENOMIC DNA]</scope>
    <source>
        <strain evidence="1">0110345459</strain>
    </source>
</reference>
<name>A0A0L7R3I2_9HYME</name>
<dbReference type="AlphaFoldDB" id="A0A0L7R3I2"/>
<protein>
    <submittedName>
        <fullName evidence="1">Uncharacterized protein</fullName>
    </submittedName>
</protein>
<sequence>MWNQVPQQRKSEYKCPKLAQTSRQRILCCRHKKTSIAIGQVYNCRRALCRKMGKLLDLMNKLY</sequence>
<dbReference type="Proteomes" id="UP000053825">
    <property type="component" value="Unassembled WGS sequence"/>
</dbReference>
<evidence type="ECO:0000313" key="2">
    <source>
        <dbReference type="Proteomes" id="UP000053825"/>
    </source>
</evidence>
<proteinExistence type="predicted"/>
<evidence type="ECO:0000313" key="1">
    <source>
        <dbReference type="EMBL" id="KOC65445.1"/>
    </source>
</evidence>
<organism evidence="1 2">
    <name type="scientific">Habropoda laboriosa</name>
    <dbReference type="NCBI Taxonomy" id="597456"/>
    <lineage>
        <taxon>Eukaryota</taxon>
        <taxon>Metazoa</taxon>
        <taxon>Ecdysozoa</taxon>
        <taxon>Arthropoda</taxon>
        <taxon>Hexapoda</taxon>
        <taxon>Insecta</taxon>
        <taxon>Pterygota</taxon>
        <taxon>Neoptera</taxon>
        <taxon>Endopterygota</taxon>
        <taxon>Hymenoptera</taxon>
        <taxon>Apocrita</taxon>
        <taxon>Aculeata</taxon>
        <taxon>Apoidea</taxon>
        <taxon>Anthophila</taxon>
        <taxon>Apidae</taxon>
        <taxon>Habropoda</taxon>
    </lineage>
</organism>
<keyword evidence="2" id="KW-1185">Reference proteome</keyword>
<gene>
    <name evidence="1" type="ORF">WH47_10024</name>
</gene>
<accession>A0A0L7R3I2</accession>